<evidence type="ECO:0000256" key="1">
    <source>
        <dbReference type="SAM" id="SignalP"/>
    </source>
</evidence>
<sequence>MKVILICAILSAIVPLYALPLSSPVEATTLSEDAADAPALHGIYSTYKQYGGSGPGSVEG</sequence>
<name>H0EZ14_GLAL7</name>
<gene>
    <name evidence="2" type="ORF">M7I_8076</name>
</gene>
<evidence type="ECO:0000313" key="2">
    <source>
        <dbReference type="EMBL" id="EHK96222.1"/>
    </source>
</evidence>
<feature type="signal peptide" evidence="1">
    <location>
        <begin position="1"/>
        <end position="18"/>
    </location>
</feature>
<dbReference type="InParanoid" id="H0EZ14"/>
<keyword evidence="3" id="KW-1185">Reference proteome</keyword>
<dbReference type="HOGENOM" id="CLU_2941942_0_0_1"/>
<protein>
    <submittedName>
        <fullName evidence="2">Uncharacterized protein</fullName>
    </submittedName>
</protein>
<reference evidence="2 3" key="1">
    <citation type="journal article" date="2012" name="Eukaryot. Cell">
        <title>Genome sequence of the fungus Glarea lozoyensis: the first genome sequence of a species from the Helotiaceae family.</title>
        <authorList>
            <person name="Youssar L."/>
            <person name="Gruening B.A."/>
            <person name="Erxleben A."/>
            <person name="Guenther S."/>
            <person name="Huettel W."/>
        </authorList>
    </citation>
    <scope>NUCLEOTIDE SEQUENCE [LARGE SCALE GENOMIC DNA]</scope>
    <source>
        <strain evidence="3">ATCC 74030 / MF5533</strain>
    </source>
</reference>
<dbReference type="AlphaFoldDB" id="H0EZ14"/>
<proteinExistence type="predicted"/>
<organism evidence="2 3">
    <name type="scientific">Glarea lozoyensis (strain ATCC 74030 / MF5533)</name>
    <dbReference type="NCBI Taxonomy" id="1104152"/>
    <lineage>
        <taxon>Eukaryota</taxon>
        <taxon>Fungi</taxon>
        <taxon>Dikarya</taxon>
        <taxon>Ascomycota</taxon>
        <taxon>Pezizomycotina</taxon>
        <taxon>Leotiomycetes</taxon>
        <taxon>Helotiales</taxon>
        <taxon>Helotiaceae</taxon>
        <taxon>Glarea</taxon>
    </lineage>
</organism>
<dbReference type="Proteomes" id="UP000005446">
    <property type="component" value="Unassembled WGS sequence"/>
</dbReference>
<feature type="chain" id="PRO_5003531904" evidence="1">
    <location>
        <begin position="19"/>
        <end position="60"/>
    </location>
</feature>
<dbReference type="EMBL" id="AGUE01000266">
    <property type="protein sequence ID" value="EHK96222.1"/>
    <property type="molecule type" value="Genomic_DNA"/>
</dbReference>
<evidence type="ECO:0000313" key="3">
    <source>
        <dbReference type="Proteomes" id="UP000005446"/>
    </source>
</evidence>
<dbReference type="OrthoDB" id="10305432at2759"/>
<accession>H0EZ14</accession>
<keyword evidence="1" id="KW-0732">Signal</keyword>
<comment type="caution">
    <text evidence="2">The sequence shown here is derived from an EMBL/GenBank/DDBJ whole genome shotgun (WGS) entry which is preliminary data.</text>
</comment>